<reference evidence="2" key="1">
    <citation type="journal article" date="2014" name="Science">
        <title>Ancient hybridizations among the ancestral genomes of bread wheat.</title>
        <authorList>
            <consortium name="International Wheat Genome Sequencing Consortium,"/>
            <person name="Marcussen T."/>
            <person name="Sandve S.R."/>
            <person name="Heier L."/>
            <person name="Spannagl M."/>
            <person name="Pfeifer M."/>
            <person name="Jakobsen K.S."/>
            <person name="Wulff B.B."/>
            <person name="Steuernagel B."/>
            <person name="Mayer K.F."/>
            <person name="Olsen O.A."/>
        </authorList>
    </citation>
    <scope>NUCLEOTIDE SEQUENCE [LARGE SCALE GENOMIC DNA]</scope>
    <source>
        <strain evidence="2">cv. AL8/78</strain>
    </source>
</reference>
<accession>A0A453IF93</accession>
<dbReference type="Gramene" id="AET4Gv20544000.9">
    <property type="protein sequence ID" value="AET4Gv20544000.9"/>
    <property type="gene ID" value="AET4Gv20544000"/>
</dbReference>
<reference evidence="1" key="3">
    <citation type="journal article" date="2017" name="Nature">
        <title>Genome sequence of the progenitor of the wheat D genome Aegilops tauschii.</title>
        <authorList>
            <person name="Luo M.C."/>
            <person name="Gu Y.Q."/>
            <person name="Puiu D."/>
            <person name="Wang H."/>
            <person name="Twardziok S.O."/>
            <person name="Deal K.R."/>
            <person name="Huo N."/>
            <person name="Zhu T."/>
            <person name="Wang L."/>
            <person name="Wang Y."/>
            <person name="McGuire P.E."/>
            <person name="Liu S."/>
            <person name="Long H."/>
            <person name="Ramasamy R.K."/>
            <person name="Rodriguez J.C."/>
            <person name="Van S.L."/>
            <person name="Yuan L."/>
            <person name="Wang Z."/>
            <person name="Xia Z."/>
            <person name="Xiao L."/>
            <person name="Anderson O.D."/>
            <person name="Ouyang S."/>
            <person name="Liang Y."/>
            <person name="Zimin A.V."/>
            <person name="Pertea G."/>
            <person name="Qi P."/>
            <person name="Bennetzen J.L."/>
            <person name="Dai X."/>
            <person name="Dawson M.W."/>
            <person name="Muller H.G."/>
            <person name="Kugler K."/>
            <person name="Rivarola-Duarte L."/>
            <person name="Spannagl M."/>
            <person name="Mayer K.F.X."/>
            <person name="Lu F.H."/>
            <person name="Bevan M.W."/>
            <person name="Leroy P."/>
            <person name="Li P."/>
            <person name="You F.M."/>
            <person name="Sun Q."/>
            <person name="Liu Z."/>
            <person name="Lyons E."/>
            <person name="Wicker T."/>
            <person name="Salzberg S.L."/>
            <person name="Devos K.M."/>
            <person name="Dvorak J."/>
        </authorList>
    </citation>
    <scope>NUCLEOTIDE SEQUENCE [LARGE SCALE GENOMIC DNA]</scope>
    <source>
        <strain evidence="1">cv. AL8/78</strain>
    </source>
</reference>
<reference evidence="1" key="4">
    <citation type="submission" date="2019-03" db="UniProtKB">
        <authorList>
            <consortium name="EnsemblPlants"/>
        </authorList>
    </citation>
    <scope>IDENTIFICATION</scope>
</reference>
<name>A0A453IF93_AEGTS</name>
<reference evidence="1" key="5">
    <citation type="journal article" date="2021" name="G3 (Bethesda)">
        <title>Aegilops tauschii genome assembly Aet v5.0 features greater sequence contiguity and improved annotation.</title>
        <authorList>
            <person name="Wang L."/>
            <person name="Zhu T."/>
            <person name="Rodriguez J.C."/>
            <person name="Deal K.R."/>
            <person name="Dubcovsky J."/>
            <person name="McGuire P.E."/>
            <person name="Lux T."/>
            <person name="Spannagl M."/>
            <person name="Mayer K.F.X."/>
            <person name="Baldrich P."/>
            <person name="Meyers B.C."/>
            <person name="Huo N."/>
            <person name="Gu Y.Q."/>
            <person name="Zhou H."/>
            <person name="Devos K.M."/>
            <person name="Bennetzen J.L."/>
            <person name="Unver T."/>
            <person name="Budak H."/>
            <person name="Gulick P.J."/>
            <person name="Galiba G."/>
            <person name="Kalapos B."/>
            <person name="Nelson D.R."/>
            <person name="Li P."/>
            <person name="You F.M."/>
            <person name="Luo M.C."/>
            <person name="Dvorak J."/>
        </authorList>
    </citation>
    <scope>NUCLEOTIDE SEQUENCE [LARGE SCALE GENOMIC DNA]</scope>
    <source>
        <strain evidence="1">cv. AL8/78</strain>
    </source>
</reference>
<dbReference type="Proteomes" id="UP000015105">
    <property type="component" value="Chromosome 4D"/>
</dbReference>
<proteinExistence type="predicted"/>
<evidence type="ECO:0000313" key="2">
    <source>
        <dbReference type="Proteomes" id="UP000015105"/>
    </source>
</evidence>
<dbReference type="EnsemblPlants" id="AET4Gv20544000.9">
    <property type="protein sequence ID" value="AET4Gv20544000.9"/>
    <property type="gene ID" value="AET4Gv20544000"/>
</dbReference>
<evidence type="ECO:0000313" key="1">
    <source>
        <dbReference type="EnsemblPlants" id="AET4Gv20544000.9"/>
    </source>
</evidence>
<organism evidence="1 2">
    <name type="scientific">Aegilops tauschii subsp. strangulata</name>
    <name type="common">Goatgrass</name>
    <dbReference type="NCBI Taxonomy" id="200361"/>
    <lineage>
        <taxon>Eukaryota</taxon>
        <taxon>Viridiplantae</taxon>
        <taxon>Streptophyta</taxon>
        <taxon>Embryophyta</taxon>
        <taxon>Tracheophyta</taxon>
        <taxon>Spermatophyta</taxon>
        <taxon>Magnoliopsida</taxon>
        <taxon>Liliopsida</taxon>
        <taxon>Poales</taxon>
        <taxon>Poaceae</taxon>
        <taxon>BOP clade</taxon>
        <taxon>Pooideae</taxon>
        <taxon>Triticodae</taxon>
        <taxon>Triticeae</taxon>
        <taxon>Triticinae</taxon>
        <taxon>Aegilops</taxon>
    </lineage>
</organism>
<keyword evidence="2" id="KW-1185">Reference proteome</keyword>
<protein>
    <submittedName>
        <fullName evidence="1">Uncharacterized protein</fullName>
    </submittedName>
</protein>
<reference evidence="2" key="2">
    <citation type="journal article" date="2017" name="Nat. Plants">
        <title>The Aegilops tauschii genome reveals multiple impacts of transposons.</title>
        <authorList>
            <person name="Zhao G."/>
            <person name="Zou C."/>
            <person name="Li K."/>
            <person name="Wang K."/>
            <person name="Li T."/>
            <person name="Gao L."/>
            <person name="Zhang X."/>
            <person name="Wang H."/>
            <person name="Yang Z."/>
            <person name="Liu X."/>
            <person name="Jiang W."/>
            <person name="Mao L."/>
            <person name="Kong X."/>
            <person name="Jiao Y."/>
            <person name="Jia J."/>
        </authorList>
    </citation>
    <scope>NUCLEOTIDE SEQUENCE [LARGE SCALE GENOMIC DNA]</scope>
    <source>
        <strain evidence="2">cv. AL8/78</strain>
    </source>
</reference>
<dbReference type="AlphaFoldDB" id="A0A453IF93"/>
<sequence>QYRGRGNGFIPIAEYGLEFTKDSKEGKKRVPVRLLYSGKNHYDLLI</sequence>